<organism evidence="1 2">
    <name type="scientific">Sorghum bicolor</name>
    <name type="common">Sorghum</name>
    <name type="synonym">Sorghum vulgare</name>
    <dbReference type="NCBI Taxonomy" id="4558"/>
    <lineage>
        <taxon>Eukaryota</taxon>
        <taxon>Viridiplantae</taxon>
        <taxon>Streptophyta</taxon>
        <taxon>Embryophyta</taxon>
        <taxon>Tracheophyta</taxon>
        <taxon>Spermatophyta</taxon>
        <taxon>Magnoliopsida</taxon>
        <taxon>Liliopsida</taxon>
        <taxon>Poales</taxon>
        <taxon>Poaceae</taxon>
        <taxon>PACMAD clade</taxon>
        <taxon>Panicoideae</taxon>
        <taxon>Andropogonodae</taxon>
        <taxon>Andropogoneae</taxon>
        <taxon>Sorghinae</taxon>
        <taxon>Sorghum</taxon>
    </lineage>
</organism>
<name>A0A1B6PDV8_SORBI</name>
<sequence length="94" mass="10883">MYLSEKSSAGGLWWPLVNNFVCIGCEGLPDRCVDYSSFLGAMGCKNMSLKLVIMCNRWIVDLYWLACHLWNFEIEKYTWNVLLNIKQLVAELRG</sequence>
<proteinExistence type="predicted"/>
<dbReference type="EMBL" id="CM000767">
    <property type="protein sequence ID" value="KXG23872.1"/>
    <property type="molecule type" value="Genomic_DNA"/>
</dbReference>
<reference evidence="1 2" key="1">
    <citation type="journal article" date="2009" name="Nature">
        <title>The Sorghum bicolor genome and the diversification of grasses.</title>
        <authorList>
            <person name="Paterson A.H."/>
            <person name="Bowers J.E."/>
            <person name="Bruggmann R."/>
            <person name="Dubchak I."/>
            <person name="Grimwood J."/>
            <person name="Gundlach H."/>
            <person name="Haberer G."/>
            <person name="Hellsten U."/>
            <person name="Mitros T."/>
            <person name="Poliakov A."/>
            <person name="Schmutz J."/>
            <person name="Spannagl M."/>
            <person name="Tang H."/>
            <person name="Wang X."/>
            <person name="Wicker T."/>
            <person name="Bharti A.K."/>
            <person name="Chapman J."/>
            <person name="Feltus F.A."/>
            <person name="Gowik U."/>
            <person name="Grigoriev I.V."/>
            <person name="Lyons E."/>
            <person name="Maher C.A."/>
            <person name="Martis M."/>
            <person name="Narechania A."/>
            <person name="Otillar R.P."/>
            <person name="Penning B.W."/>
            <person name="Salamov A.A."/>
            <person name="Wang Y."/>
            <person name="Zhang L."/>
            <person name="Carpita N.C."/>
            <person name="Freeling M."/>
            <person name="Gingle A.R."/>
            <person name="Hash C.T."/>
            <person name="Keller B."/>
            <person name="Klein P."/>
            <person name="Kresovich S."/>
            <person name="McCann M.C."/>
            <person name="Ming R."/>
            <person name="Peterson D.G."/>
            <person name="Mehboob-ur-Rahman"/>
            <person name="Ware D."/>
            <person name="Westhoff P."/>
            <person name="Mayer K.F."/>
            <person name="Messing J."/>
            <person name="Rokhsar D.S."/>
        </authorList>
    </citation>
    <scope>NUCLEOTIDE SEQUENCE [LARGE SCALE GENOMIC DNA]</scope>
    <source>
        <strain evidence="2">cv. BTx623</strain>
    </source>
</reference>
<dbReference type="InParanoid" id="A0A1B6PDV8"/>
<protein>
    <submittedName>
        <fullName evidence="1">Uncharacterized protein</fullName>
    </submittedName>
</protein>
<evidence type="ECO:0000313" key="2">
    <source>
        <dbReference type="Proteomes" id="UP000000768"/>
    </source>
</evidence>
<accession>A0A1B6PDV8</accession>
<keyword evidence="2" id="KW-1185">Reference proteome</keyword>
<evidence type="ECO:0000313" key="1">
    <source>
        <dbReference type="EMBL" id="KXG23872.1"/>
    </source>
</evidence>
<gene>
    <name evidence="1" type="ORF">SORBI_3008G151200</name>
</gene>
<dbReference type="AlphaFoldDB" id="A0A1B6PDV8"/>
<dbReference type="Gramene" id="KXG23872">
    <property type="protein sequence ID" value="KXG23872"/>
    <property type="gene ID" value="SORBI_3008G151200"/>
</dbReference>
<reference evidence="2" key="2">
    <citation type="journal article" date="2018" name="Plant J.">
        <title>The Sorghum bicolor reference genome: improved assembly, gene annotations, a transcriptome atlas, and signatures of genome organization.</title>
        <authorList>
            <person name="McCormick R.F."/>
            <person name="Truong S.K."/>
            <person name="Sreedasyam A."/>
            <person name="Jenkins J."/>
            <person name="Shu S."/>
            <person name="Sims D."/>
            <person name="Kennedy M."/>
            <person name="Amirebrahimi M."/>
            <person name="Weers B.D."/>
            <person name="McKinley B."/>
            <person name="Mattison A."/>
            <person name="Morishige D.T."/>
            <person name="Grimwood J."/>
            <person name="Schmutz J."/>
            <person name="Mullet J.E."/>
        </authorList>
    </citation>
    <scope>NUCLEOTIDE SEQUENCE [LARGE SCALE GENOMIC DNA]</scope>
    <source>
        <strain evidence="2">cv. BTx623</strain>
    </source>
</reference>
<dbReference type="Proteomes" id="UP000000768">
    <property type="component" value="Chromosome 8"/>
</dbReference>